<evidence type="ECO:0000256" key="3">
    <source>
        <dbReference type="ARBA" id="ARBA00022729"/>
    </source>
</evidence>
<reference evidence="9" key="1">
    <citation type="journal article" date="2019" name="Int. J. Syst. Evol. Microbiol.">
        <title>The Global Catalogue of Microorganisms (GCM) 10K type strain sequencing project: providing services to taxonomists for standard genome sequencing and annotation.</title>
        <authorList>
            <consortium name="The Broad Institute Genomics Platform"/>
            <consortium name="The Broad Institute Genome Sequencing Center for Infectious Disease"/>
            <person name="Wu L."/>
            <person name="Ma J."/>
        </authorList>
    </citation>
    <scope>NUCLEOTIDE SEQUENCE [LARGE SCALE GENOMIC DNA]</scope>
    <source>
        <strain evidence="9">JCM 16545</strain>
    </source>
</reference>
<organism evidence="8 9">
    <name type="scientific">Pontibacter silvestris</name>
    <dbReference type="NCBI Taxonomy" id="2305183"/>
    <lineage>
        <taxon>Bacteria</taxon>
        <taxon>Pseudomonadati</taxon>
        <taxon>Bacteroidota</taxon>
        <taxon>Cytophagia</taxon>
        <taxon>Cytophagales</taxon>
        <taxon>Hymenobacteraceae</taxon>
        <taxon>Pontibacter</taxon>
    </lineage>
</organism>
<feature type="domain" description="RagB/SusD" evidence="6">
    <location>
        <begin position="363"/>
        <end position="532"/>
    </location>
</feature>
<dbReference type="SUPFAM" id="SSF48452">
    <property type="entry name" value="TPR-like"/>
    <property type="match status" value="1"/>
</dbReference>
<keyword evidence="5" id="KW-0998">Cell outer membrane</keyword>
<proteinExistence type="inferred from homology"/>
<feature type="domain" description="SusD-like N-terminal" evidence="7">
    <location>
        <begin position="73"/>
        <end position="228"/>
    </location>
</feature>
<evidence type="ECO:0000256" key="1">
    <source>
        <dbReference type="ARBA" id="ARBA00004442"/>
    </source>
</evidence>
<dbReference type="InterPro" id="IPR033985">
    <property type="entry name" value="SusD-like_N"/>
</dbReference>
<evidence type="ECO:0000259" key="7">
    <source>
        <dbReference type="Pfam" id="PF14322"/>
    </source>
</evidence>
<dbReference type="Gene3D" id="1.25.40.390">
    <property type="match status" value="1"/>
</dbReference>
<dbReference type="Pfam" id="PF14322">
    <property type="entry name" value="SusD-like_3"/>
    <property type="match status" value="1"/>
</dbReference>
<keyword evidence="9" id="KW-1185">Reference proteome</keyword>
<evidence type="ECO:0000256" key="4">
    <source>
        <dbReference type="ARBA" id="ARBA00023136"/>
    </source>
</evidence>
<accession>A0ABW4WWS9</accession>
<protein>
    <submittedName>
        <fullName evidence="8">RagB/SusD family nutrient uptake outer membrane protein</fullName>
    </submittedName>
</protein>
<dbReference type="InterPro" id="IPR011990">
    <property type="entry name" value="TPR-like_helical_dom_sf"/>
</dbReference>
<comment type="similarity">
    <text evidence="2">Belongs to the SusD family.</text>
</comment>
<evidence type="ECO:0000313" key="9">
    <source>
        <dbReference type="Proteomes" id="UP001597369"/>
    </source>
</evidence>
<name>A0ABW4WWS9_9BACT</name>
<comment type="subcellular location">
    <subcellularLocation>
        <location evidence="1">Cell outer membrane</location>
    </subcellularLocation>
</comment>
<dbReference type="RefSeq" id="WP_229961747.1">
    <property type="nucleotide sequence ID" value="NZ_JAJJWI010000015.1"/>
</dbReference>
<dbReference type="Proteomes" id="UP001597369">
    <property type="component" value="Unassembled WGS sequence"/>
</dbReference>
<keyword evidence="4" id="KW-0472">Membrane</keyword>
<evidence type="ECO:0000256" key="5">
    <source>
        <dbReference type="ARBA" id="ARBA00023237"/>
    </source>
</evidence>
<sequence>MKNINRYILVLGLAALGACTDDFLDAQPQIQATESNFYKTPQDAYTALVGCYDGLQIIWADGVSFPVASEVLSDNAYGGTGASDDFKYQMIDEFDKSRSPSTPNLYEANWEAYYRAVFRCNTLISKMDQIDWTGNEELRATYESEARFIRAFLYFDMVRLWGNIPLLTEPSVEYISQASPDSVYQVIAEDLKFAADNLPSVPYTAQTPATYGRVTKWAAEALLGRVYLYYTGYYRKPDLVGVVDKAQTLAYVEDVIANGGFGLVEDFAALWPAASLTDYVGENNKETVFAIKYTYTSDYEGNTDGNHWLVLLGMREQAIYPYGNGWGGGTVTPDLWNAYSENDTRRTASIISIDDEDLDFTSQSRQREYTGYYNKKYTPIVNEEGKPIVVVDELGIQSFQISQYQDFISIRYADVLLMAAELGSPNAQTYFDAVRRRAYKDNFASIPVTMDNLMKERRLELAFEGIRYWDLLRQGVSVAASAIAETTTVLNAGTATTKTISASNIEQTNGLQQIPVNQINLSNGTLQQNPGW</sequence>
<dbReference type="CDD" id="cd08977">
    <property type="entry name" value="SusD"/>
    <property type="match status" value="1"/>
</dbReference>
<dbReference type="PROSITE" id="PS51257">
    <property type="entry name" value="PROKAR_LIPOPROTEIN"/>
    <property type="match status" value="1"/>
</dbReference>
<keyword evidence="3" id="KW-0732">Signal</keyword>
<gene>
    <name evidence="8" type="ORF">ACFSKU_09570</name>
</gene>
<dbReference type="InterPro" id="IPR012944">
    <property type="entry name" value="SusD_RagB_dom"/>
</dbReference>
<dbReference type="Pfam" id="PF07980">
    <property type="entry name" value="SusD_RagB"/>
    <property type="match status" value="1"/>
</dbReference>
<comment type="caution">
    <text evidence="8">The sequence shown here is derived from an EMBL/GenBank/DDBJ whole genome shotgun (WGS) entry which is preliminary data.</text>
</comment>
<evidence type="ECO:0000313" key="8">
    <source>
        <dbReference type="EMBL" id="MFD2067129.1"/>
    </source>
</evidence>
<evidence type="ECO:0000256" key="2">
    <source>
        <dbReference type="ARBA" id="ARBA00006275"/>
    </source>
</evidence>
<evidence type="ECO:0000259" key="6">
    <source>
        <dbReference type="Pfam" id="PF07980"/>
    </source>
</evidence>
<dbReference type="EMBL" id="JBHUHV010000028">
    <property type="protein sequence ID" value="MFD2067129.1"/>
    <property type="molecule type" value="Genomic_DNA"/>
</dbReference>